<feature type="region of interest" description="Disordered" evidence="1">
    <location>
        <begin position="1"/>
        <end position="37"/>
    </location>
</feature>
<protein>
    <submittedName>
        <fullName evidence="2">Uncharacterized protein</fullName>
    </submittedName>
</protein>
<proteinExistence type="predicted"/>
<feature type="compositionally biased region" description="Basic and acidic residues" evidence="1">
    <location>
        <begin position="14"/>
        <end position="25"/>
    </location>
</feature>
<evidence type="ECO:0000313" key="3">
    <source>
        <dbReference type="Proteomes" id="UP001500893"/>
    </source>
</evidence>
<keyword evidence="3" id="KW-1185">Reference proteome</keyword>
<name>A0ABN3V2C7_9ACTN</name>
<evidence type="ECO:0000313" key="2">
    <source>
        <dbReference type="EMBL" id="GAA2775712.1"/>
    </source>
</evidence>
<dbReference type="EMBL" id="BAAAVM010000121">
    <property type="protein sequence ID" value="GAA2775712.1"/>
    <property type="molecule type" value="Genomic_DNA"/>
</dbReference>
<organism evidence="2 3">
    <name type="scientific">Streptomyces rameus</name>
    <dbReference type="NCBI Taxonomy" id="68261"/>
    <lineage>
        <taxon>Bacteria</taxon>
        <taxon>Bacillati</taxon>
        <taxon>Actinomycetota</taxon>
        <taxon>Actinomycetes</taxon>
        <taxon>Kitasatosporales</taxon>
        <taxon>Streptomycetaceae</taxon>
        <taxon>Streptomyces</taxon>
    </lineage>
</organism>
<sequence length="66" mass="6801">MPGAGTGAVQPIRATHDHPDREDGPRLLSAAGAGGTGWADAWDRGRAEVREPGWADARGVRVGVSV</sequence>
<gene>
    <name evidence="2" type="ORF">GCM10010521_62800</name>
</gene>
<evidence type="ECO:0000256" key="1">
    <source>
        <dbReference type="SAM" id="MobiDB-lite"/>
    </source>
</evidence>
<reference evidence="2 3" key="1">
    <citation type="journal article" date="2019" name="Int. J. Syst. Evol. Microbiol.">
        <title>The Global Catalogue of Microorganisms (GCM) 10K type strain sequencing project: providing services to taxonomists for standard genome sequencing and annotation.</title>
        <authorList>
            <consortium name="The Broad Institute Genomics Platform"/>
            <consortium name="The Broad Institute Genome Sequencing Center for Infectious Disease"/>
            <person name="Wu L."/>
            <person name="Ma J."/>
        </authorList>
    </citation>
    <scope>NUCLEOTIDE SEQUENCE [LARGE SCALE GENOMIC DNA]</scope>
    <source>
        <strain evidence="2 3">JCM 11574</strain>
    </source>
</reference>
<comment type="caution">
    <text evidence="2">The sequence shown here is derived from an EMBL/GenBank/DDBJ whole genome shotgun (WGS) entry which is preliminary data.</text>
</comment>
<dbReference type="Proteomes" id="UP001500893">
    <property type="component" value="Unassembled WGS sequence"/>
</dbReference>
<accession>A0ABN3V2C7</accession>